<accession>A0A438E6T2</accession>
<evidence type="ECO:0000313" key="3">
    <source>
        <dbReference type="Proteomes" id="UP000288805"/>
    </source>
</evidence>
<comment type="caution">
    <text evidence="2">The sequence shown here is derived from an EMBL/GenBank/DDBJ whole genome shotgun (WGS) entry which is preliminary data.</text>
</comment>
<dbReference type="EMBL" id="QGNW01001381">
    <property type="protein sequence ID" value="RVW43320.1"/>
    <property type="molecule type" value="Genomic_DNA"/>
</dbReference>
<gene>
    <name evidence="2" type="ORF">CK203_070381</name>
</gene>
<evidence type="ECO:0000313" key="2">
    <source>
        <dbReference type="EMBL" id="RVW43320.1"/>
    </source>
</evidence>
<reference evidence="2 3" key="1">
    <citation type="journal article" date="2018" name="PLoS Genet.">
        <title>Population sequencing reveals clonal diversity and ancestral inbreeding in the grapevine cultivar Chardonnay.</title>
        <authorList>
            <person name="Roach M.J."/>
            <person name="Johnson D.L."/>
            <person name="Bohlmann J."/>
            <person name="van Vuuren H.J."/>
            <person name="Jones S.J."/>
            <person name="Pretorius I.S."/>
            <person name="Schmidt S.A."/>
            <person name="Borneman A.R."/>
        </authorList>
    </citation>
    <scope>NUCLEOTIDE SEQUENCE [LARGE SCALE GENOMIC DNA]</scope>
    <source>
        <strain evidence="3">cv. Chardonnay</strain>
        <tissue evidence="2">Leaf</tissue>
    </source>
</reference>
<protein>
    <recommendedName>
        <fullName evidence="1">KIB1-4 beta-propeller domain-containing protein</fullName>
    </recommendedName>
</protein>
<feature type="domain" description="KIB1-4 beta-propeller" evidence="1">
    <location>
        <begin position="45"/>
        <end position="103"/>
    </location>
</feature>
<dbReference type="InterPro" id="IPR005174">
    <property type="entry name" value="KIB1-4_b-propeller"/>
</dbReference>
<dbReference type="Pfam" id="PF03478">
    <property type="entry name" value="Beta-prop_KIB1-4"/>
    <property type="match status" value="1"/>
</dbReference>
<dbReference type="Proteomes" id="UP000288805">
    <property type="component" value="Unassembled WGS sequence"/>
</dbReference>
<evidence type="ECO:0000259" key="1">
    <source>
        <dbReference type="Pfam" id="PF03478"/>
    </source>
</evidence>
<organism evidence="2 3">
    <name type="scientific">Vitis vinifera</name>
    <name type="common">Grape</name>
    <dbReference type="NCBI Taxonomy" id="29760"/>
    <lineage>
        <taxon>Eukaryota</taxon>
        <taxon>Viridiplantae</taxon>
        <taxon>Streptophyta</taxon>
        <taxon>Embryophyta</taxon>
        <taxon>Tracheophyta</taxon>
        <taxon>Spermatophyta</taxon>
        <taxon>Magnoliopsida</taxon>
        <taxon>eudicotyledons</taxon>
        <taxon>Gunneridae</taxon>
        <taxon>Pentapetalae</taxon>
        <taxon>rosids</taxon>
        <taxon>Vitales</taxon>
        <taxon>Vitaceae</taxon>
        <taxon>Viteae</taxon>
        <taxon>Vitis</taxon>
    </lineage>
</organism>
<sequence>MQQKSSPDRMSYTDWSKATSLQAFETFESDVVLPPNKDDEAHKLYDFFKKKAYKIQIPAMRDKWCCNSWNGWLITINHTFPYEICCLNPISGVQIDLPPAITFEDSPPDLDETPIEFS</sequence>
<name>A0A438E6T2_VITVI</name>
<proteinExistence type="predicted"/>
<dbReference type="AlphaFoldDB" id="A0A438E6T2"/>